<feature type="domain" description="CBS" evidence="10">
    <location>
        <begin position="378"/>
        <end position="433"/>
    </location>
</feature>
<evidence type="ECO:0000256" key="7">
    <source>
        <dbReference type="ARBA" id="ARBA00022842"/>
    </source>
</evidence>
<keyword evidence="4" id="KW-0808">Transferase</keyword>
<dbReference type="InterPro" id="IPR052390">
    <property type="entry name" value="tRNA_nt/polyA_polymerase"/>
</dbReference>
<organism evidence="11 12">
    <name type="scientific">Desulfofustis glycolicus DSM 9705</name>
    <dbReference type="NCBI Taxonomy" id="1121409"/>
    <lineage>
        <taxon>Bacteria</taxon>
        <taxon>Pseudomonadati</taxon>
        <taxon>Thermodesulfobacteriota</taxon>
        <taxon>Desulfobulbia</taxon>
        <taxon>Desulfobulbales</taxon>
        <taxon>Desulfocapsaceae</taxon>
        <taxon>Desulfofustis</taxon>
    </lineage>
</organism>
<dbReference type="InterPro" id="IPR038763">
    <property type="entry name" value="DHH_sf"/>
</dbReference>
<dbReference type="CDD" id="cd04595">
    <property type="entry name" value="CBS_pair_DHH_polyA_Pol_assoc"/>
    <property type="match status" value="1"/>
</dbReference>
<evidence type="ECO:0000256" key="4">
    <source>
        <dbReference type="ARBA" id="ARBA00022695"/>
    </source>
</evidence>
<keyword evidence="9" id="KW-0129">CBS domain</keyword>
<evidence type="ECO:0000313" key="11">
    <source>
        <dbReference type="EMBL" id="SHH74863.1"/>
    </source>
</evidence>
<dbReference type="Pfam" id="PF01368">
    <property type="entry name" value="DHH"/>
    <property type="match status" value="1"/>
</dbReference>
<evidence type="ECO:0000256" key="8">
    <source>
        <dbReference type="ARBA" id="ARBA00022884"/>
    </source>
</evidence>
<name>A0A1M5VIY2_9BACT</name>
<dbReference type="PANTHER" id="PTHR47788:SF1">
    <property type="entry name" value="A-ADDING TRNA NUCLEOTIDYLTRANSFERASE"/>
    <property type="match status" value="1"/>
</dbReference>
<keyword evidence="5" id="KW-0479">Metal-binding</keyword>
<dbReference type="GO" id="GO:0008033">
    <property type="term" value="P:tRNA processing"/>
    <property type="evidence" value="ECO:0007669"/>
    <property type="project" value="UniProtKB-KW"/>
</dbReference>
<dbReference type="STRING" id="1121409.SAMN02745124_01709"/>
<dbReference type="EMBL" id="FQXS01000008">
    <property type="protein sequence ID" value="SHH74863.1"/>
    <property type="molecule type" value="Genomic_DNA"/>
</dbReference>
<dbReference type="SMART" id="SM00116">
    <property type="entry name" value="CBS"/>
    <property type="match status" value="2"/>
</dbReference>
<keyword evidence="4" id="KW-0548">Nucleotidyltransferase</keyword>
<keyword evidence="8" id="KW-0694">RNA-binding</keyword>
<proteinExistence type="inferred from homology"/>
<evidence type="ECO:0000256" key="2">
    <source>
        <dbReference type="ARBA" id="ARBA00007265"/>
    </source>
</evidence>
<dbReference type="Pfam" id="PF00571">
    <property type="entry name" value="CBS"/>
    <property type="match status" value="2"/>
</dbReference>
<dbReference type="RefSeq" id="WP_073375154.1">
    <property type="nucleotide sequence ID" value="NZ_FQXS01000008.1"/>
</dbReference>
<dbReference type="Pfam" id="PF02272">
    <property type="entry name" value="DHHA1"/>
    <property type="match status" value="1"/>
</dbReference>
<evidence type="ECO:0000256" key="6">
    <source>
        <dbReference type="ARBA" id="ARBA00022741"/>
    </source>
</evidence>
<dbReference type="InterPro" id="IPR003156">
    <property type="entry name" value="DHHA1_dom"/>
</dbReference>
<dbReference type="InterPro" id="IPR046342">
    <property type="entry name" value="CBS_dom_sf"/>
</dbReference>
<dbReference type="GO" id="GO:0016779">
    <property type="term" value="F:nucleotidyltransferase activity"/>
    <property type="evidence" value="ECO:0007669"/>
    <property type="project" value="UniProtKB-KW"/>
</dbReference>
<dbReference type="OrthoDB" id="9805698at2"/>
<dbReference type="AlphaFoldDB" id="A0A1M5VIY2"/>
<feature type="domain" description="CBS" evidence="10">
    <location>
        <begin position="316"/>
        <end position="372"/>
    </location>
</feature>
<keyword evidence="7" id="KW-0460">Magnesium</keyword>
<keyword evidence="12" id="KW-1185">Reference proteome</keyword>
<dbReference type="GO" id="GO:0046872">
    <property type="term" value="F:metal ion binding"/>
    <property type="evidence" value="ECO:0007669"/>
    <property type="project" value="UniProtKB-KW"/>
</dbReference>
<evidence type="ECO:0000256" key="3">
    <source>
        <dbReference type="ARBA" id="ARBA00022694"/>
    </source>
</evidence>
<dbReference type="PANTHER" id="PTHR47788">
    <property type="entry name" value="POLYA POLYMERASE"/>
    <property type="match status" value="1"/>
</dbReference>
<dbReference type="PROSITE" id="PS51371">
    <property type="entry name" value="CBS"/>
    <property type="match status" value="2"/>
</dbReference>
<reference evidence="11 12" key="1">
    <citation type="submission" date="2016-11" db="EMBL/GenBank/DDBJ databases">
        <authorList>
            <person name="Jaros S."/>
            <person name="Januszkiewicz K."/>
            <person name="Wedrychowicz H."/>
        </authorList>
    </citation>
    <scope>NUCLEOTIDE SEQUENCE [LARGE SCALE GENOMIC DNA]</scope>
    <source>
        <strain evidence="11 12">DSM 9705</strain>
    </source>
</reference>
<keyword evidence="3" id="KW-0819">tRNA processing</keyword>
<dbReference type="Gene3D" id="3.10.580.10">
    <property type="entry name" value="CBS-domain"/>
    <property type="match status" value="1"/>
</dbReference>
<evidence type="ECO:0000256" key="9">
    <source>
        <dbReference type="PROSITE-ProRule" id="PRU00703"/>
    </source>
</evidence>
<dbReference type="GO" id="GO:0003723">
    <property type="term" value="F:RNA binding"/>
    <property type="evidence" value="ECO:0007669"/>
    <property type="project" value="UniProtKB-KW"/>
</dbReference>
<dbReference type="Proteomes" id="UP000184139">
    <property type="component" value="Unassembled WGS sequence"/>
</dbReference>
<keyword evidence="6" id="KW-0547">Nucleotide-binding</keyword>
<evidence type="ECO:0000313" key="12">
    <source>
        <dbReference type="Proteomes" id="UP000184139"/>
    </source>
</evidence>
<comment type="similarity">
    <text evidence="2">Belongs to the tRNA nucleotidyltransferase/poly(A) polymerase family.</text>
</comment>
<evidence type="ECO:0000259" key="10">
    <source>
        <dbReference type="PROSITE" id="PS51371"/>
    </source>
</evidence>
<dbReference type="SUPFAM" id="SSF54631">
    <property type="entry name" value="CBS-domain pair"/>
    <property type="match status" value="1"/>
</dbReference>
<dbReference type="GO" id="GO:0000166">
    <property type="term" value="F:nucleotide binding"/>
    <property type="evidence" value="ECO:0007669"/>
    <property type="project" value="UniProtKB-KW"/>
</dbReference>
<accession>A0A1M5VIY2</accession>
<gene>
    <name evidence="11" type="ORF">SAMN02745124_01709</name>
</gene>
<dbReference type="Gene3D" id="3.90.1640.10">
    <property type="entry name" value="inorganic pyrophosphatase (n-terminal core)"/>
    <property type="match status" value="1"/>
</dbReference>
<dbReference type="Gene3D" id="3.10.310.30">
    <property type="match status" value="1"/>
</dbReference>
<dbReference type="InterPro" id="IPR001667">
    <property type="entry name" value="DDH_dom"/>
</dbReference>
<protein>
    <submittedName>
        <fullName evidence="11">NanoRNase/pAp phosphatase, hydrolyzes c-di-AMP and oligoRNAs</fullName>
    </submittedName>
</protein>
<dbReference type="SUPFAM" id="SSF64182">
    <property type="entry name" value="DHH phosphoesterases"/>
    <property type="match status" value="1"/>
</dbReference>
<evidence type="ECO:0000256" key="5">
    <source>
        <dbReference type="ARBA" id="ARBA00022723"/>
    </source>
</evidence>
<comment type="cofactor">
    <cofactor evidence="1">
        <name>Mg(2+)</name>
        <dbReference type="ChEBI" id="CHEBI:18420"/>
    </cofactor>
</comment>
<dbReference type="InterPro" id="IPR000644">
    <property type="entry name" value="CBS_dom"/>
</dbReference>
<evidence type="ECO:0000256" key="1">
    <source>
        <dbReference type="ARBA" id="ARBA00001946"/>
    </source>
</evidence>
<sequence>MQIITTHKNTDFDALASVIGATMLYPGAVGVVPTSVNANVARFLSTHKTAFNIVLPGEVDLQQVRRLIVVDTDQWRRLERMDDLRRRDDLEIVLWDHHQNDGDIEAHWSCQEPIGATVTLLVREMKKRQMELNPLVSTVLLIGLYEDTGHLSYPSTKAEDAAAAAYLLANGADLNVASVFLNPPYEEEQRDILFTMMQGTERIKHRHDTIGINIVELDRKIPMLAAIVSMYRKIINADAVFVIFINDETSSTVIGRSGIDRIDIGAILREFGGGGHPAAGSATVKSADYTSNEIKEKIIDSIKHRKSRGATIADLMSFPVTIVDGSTPMYEIRTIMQREKIRGILVGNEQQLDGIIVLWDLKKLKRESQWKSPVKAFMARDIITIPPDLQPSEAAQLMVKKNIGHLPVVHDGTVIGIVTRTDILTYFYGLLPE</sequence>